<accession>A0A6L8W7Q7</accession>
<evidence type="ECO:0000313" key="1">
    <source>
        <dbReference type="EMBL" id="MZR31108.1"/>
    </source>
</evidence>
<dbReference type="EMBL" id="WTUW01000002">
    <property type="protein sequence ID" value="MZR31108.1"/>
    <property type="molecule type" value="Genomic_DNA"/>
</dbReference>
<gene>
    <name evidence="1" type="ORF">GQE98_10735</name>
</gene>
<name>A0A6L8W7Q7_9PROT</name>
<dbReference type="Proteomes" id="UP000476030">
    <property type="component" value="Unassembled WGS sequence"/>
</dbReference>
<protein>
    <submittedName>
        <fullName evidence="1">Uncharacterized protein</fullName>
    </submittedName>
</protein>
<comment type="caution">
    <text evidence="1">The sequence shown here is derived from an EMBL/GenBank/DDBJ whole genome shotgun (WGS) entry which is preliminary data.</text>
</comment>
<evidence type="ECO:0000313" key="2">
    <source>
        <dbReference type="Proteomes" id="UP000476030"/>
    </source>
</evidence>
<reference evidence="1 2" key="1">
    <citation type="submission" date="2019-12" db="EMBL/GenBank/DDBJ databases">
        <title>Snethiella sp. nov. sp. isolated from sea sand.</title>
        <authorList>
            <person name="Kim J."/>
            <person name="Jeong S.E."/>
            <person name="Jung H.S."/>
            <person name="Jeon C.O."/>
        </authorList>
    </citation>
    <scope>NUCLEOTIDE SEQUENCE [LARGE SCALE GENOMIC DNA]</scope>
    <source>
        <strain evidence="1 2">DP05</strain>
    </source>
</reference>
<keyword evidence="2" id="KW-1185">Reference proteome</keyword>
<sequence length="51" mass="5754">MPEAHLKKVVVNQLDSLKNKGFVHILGKFEGNFMPSGSVQMTHMNRNSRLS</sequence>
<dbReference type="AlphaFoldDB" id="A0A6L8W7Q7"/>
<proteinExistence type="predicted"/>
<dbReference type="RefSeq" id="WP_161315637.1">
    <property type="nucleotide sequence ID" value="NZ_WTUW01000002.1"/>
</dbReference>
<organism evidence="1 2">
    <name type="scientific">Sneathiella litorea</name>
    <dbReference type="NCBI Taxonomy" id="2606216"/>
    <lineage>
        <taxon>Bacteria</taxon>
        <taxon>Pseudomonadati</taxon>
        <taxon>Pseudomonadota</taxon>
        <taxon>Alphaproteobacteria</taxon>
        <taxon>Sneathiellales</taxon>
        <taxon>Sneathiellaceae</taxon>
        <taxon>Sneathiella</taxon>
    </lineage>
</organism>